<evidence type="ECO:0000256" key="5">
    <source>
        <dbReference type="SAM" id="SignalP"/>
    </source>
</evidence>
<evidence type="ECO:0000256" key="2">
    <source>
        <dbReference type="ARBA" id="ARBA00010333"/>
    </source>
</evidence>
<organism evidence="7 8">
    <name type="scientific">Moraxella catarrhalis</name>
    <name type="common">Branhamella catarrhalis</name>
    <dbReference type="NCBI Taxonomy" id="480"/>
    <lineage>
        <taxon>Bacteria</taxon>
        <taxon>Pseudomonadati</taxon>
        <taxon>Pseudomonadota</taxon>
        <taxon>Gammaproteobacteria</taxon>
        <taxon>Moraxellales</taxon>
        <taxon>Moraxellaceae</taxon>
        <taxon>Moraxella</taxon>
    </lineage>
</organism>
<proteinExistence type="inferred from homology"/>
<dbReference type="PROSITE" id="PS51257">
    <property type="entry name" value="PROKAR_LIPOPROTEIN"/>
    <property type="match status" value="1"/>
</dbReference>
<dbReference type="SUPFAM" id="SSF53850">
    <property type="entry name" value="Periplasmic binding protein-like II"/>
    <property type="match status" value="1"/>
</dbReference>
<comment type="subcellular location">
    <subcellularLocation>
        <location evidence="1">Cell envelope</location>
    </subcellularLocation>
</comment>
<feature type="domain" description="Solute-binding protein family 3/N-terminal" evidence="6">
    <location>
        <begin position="35"/>
        <end position="258"/>
    </location>
</feature>
<evidence type="ECO:0000256" key="3">
    <source>
        <dbReference type="ARBA" id="ARBA00022729"/>
    </source>
</evidence>
<feature type="chain" id="PRO_5044282049" evidence="5">
    <location>
        <begin position="23"/>
        <end position="266"/>
    </location>
</feature>
<evidence type="ECO:0000256" key="4">
    <source>
        <dbReference type="RuleBase" id="RU003744"/>
    </source>
</evidence>
<dbReference type="PROSITE" id="PS01039">
    <property type="entry name" value="SBP_BACTERIAL_3"/>
    <property type="match status" value="1"/>
</dbReference>
<keyword evidence="3 5" id="KW-0732">Signal</keyword>
<dbReference type="Proteomes" id="UP000078295">
    <property type="component" value="Unassembled WGS sequence"/>
</dbReference>
<dbReference type="SMART" id="SM00062">
    <property type="entry name" value="PBPb"/>
    <property type="match status" value="1"/>
</dbReference>
<dbReference type="Gene3D" id="3.40.190.10">
    <property type="entry name" value="Periplasmic binding protein-like II"/>
    <property type="match status" value="2"/>
</dbReference>
<dbReference type="GO" id="GO:0030313">
    <property type="term" value="C:cell envelope"/>
    <property type="evidence" value="ECO:0007669"/>
    <property type="project" value="UniProtKB-SubCell"/>
</dbReference>
<evidence type="ECO:0000259" key="6">
    <source>
        <dbReference type="SMART" id="SM00062"/>
    </source>
</evidence>
<dbReference type="InterPro" id="IPR001638">
    <property type="entry name" value="Solute-binding_3/MltF_N"/>
</dbReference>
<dbReference type="InterPro" id="IPR018313">
    <property type="entry name" value="SBP_3_CS"/>
</dbReference>
<dbReference type="AlphaFoldDB" id="A0AB36DPC2"/>
<evidence type="ECO:0000313" key="8">
    <source>
        <dbReference type="Proteomes" id="UP000078295"/>
    </source>
</evidence>
<reference evidence="7 8" key="1">
    <citation type="journal article" date="2016" name="Genome Biol. Evol.">
        <title>Comparative Genomic Analyses of the Moraxella catarrhalis Serosensitive and Seroresistant Lineages Demonstrate Their Independent Evolution.</title>
        <authorList>
            <person name="Earl J.P."/>
            <person name="de Vries S.P."/>
            <person name="Ahmed A."/>
            <person name="Powell E."/>
            <person name="Schultz M.P."/>
            <person name="Hermans P.W."/>
            <person name="Hill D.J."/>
            <person name="Zhou Z."/>
            <person name="Constantinidou C.I."/>
            <person name="Hu F.Z."/>
            <person name="Bootsma H.J."/>
            <person name="Ehrlich G.D."/>
        </authorList>
    </citation>
    <scope>NUCLEOTIDE SEQUENCE [LARGE SCALE GENOMIC DNA]</scope>
    <source>
        <strain evidence="7 8">F23</strain>
    </source>
</reference>
<dbReference type="RefSeq" id="WP_064602995.1">
    <property type="nucleotide sequence ID" value="NZ_JAABLD010000005.1"/>
</dbReference>
<dbReference type="Pfam" id="PF00497">
    <property type="entry name" value="SBP_bac_3"/>
    <property type="match status" value="1"/>
</dbReference>
<evidence type="ECO:0000256" key="1">
    <source>
        <dbReference type="ARBA" id="ARBA00004196"/>
    </source>
</evidence>
<feature type="signal peptide" evidence="5">
    <location>
        <begin position="1"/>
        <end position="22"/>
    </location>
</feature>
<dbReference type="EMBL" id="LXHQ01000026">
    <property type="protein sequence ID" value="OAV25891.1"/>
    <property type="molecule type" value="Genomic_DNA"/>
</dbReference>
<dbReference type="PANTHER" id="PTHR35936">
    <property type="entry name" value="MEMBRANE-BOUND LYTIC MUREIN TRANSGLYCOSYLASE F"/>
    <property type="match status" value="1"/>
</dbReference>
<comment type="caution">
    <text evidence="7">The sequence shown here is derived from an EMBL/GenBank/DDBJ whole genome shotgun (WGS) entry which is preliminary data.</text>
</comment>
<accession>A0AB36DPC2</accession>
<gene>
    <name evidence="7" type="ORF">AO370_0812</name>
</gene>
<protein>
    <submittedName>
        <fullName evidence="7">Amino acid ABC transporter, periplasmic amino acid-binding protein</fullName>
    </submittedName>
</protein>
<name>A0AB36DPC2_MORCA</name>
<comment type="similarity">
    <text evidence="2 4">Belongs to the bacterial solute-binding protein 3 family.</text>
</comment>
<evidence type="ECO:0000313" key="7">
    <source>
        <dbReference type="EMBL" id="OAV25891.1"/>
    </source>
</evidence>
<dbReference type="PANTHER" id="PTHR35936:SF17">
    <property type="entry name" value="ARGININE-BINDING EXTRACELLULAR PROTEIN ARTP"/>
    <property type="match status" value="1"/>
</dbReference>
<sequence>MKFKIFGLIAAIVGTFSLSACSGQNEQSTKASGDTLRIATEGTYAPFNYTNPDSSLGGFDVDIANALCNKMQTKCQIIAQDWDGIIPALKTGKFDAIVAAMSVTPERSEQVDFSEPYFVNSLVFLAKKGSNFDPTSTDVINNAKIVAQRSTISSQWLTQTYPNSKPQLYDTLDNAFIDLGNERADAMISDKLPALTWLSSDLGQNFEIKGGDIDINDKVSIAVNKGNTELLQKFNEALAAIKADGTYKQIVIEHFGEAGMPANIEQ</sequence>